<comment type="subcellular location">
    <subcellularLocation>
        <location evidence="1">Nucleus</location>
    </subcellularLocation>
</comment>
<evidence type="ECO:0000256" key="3">
    <source>
        <dbReference type="ARBA" id="ARBA00023125"/>
    </source>
</evidence>
<dbReference type="PANTHER" id="PTHR10641">
    <property type="entry name" value="MYB FAMILY TRANSCRIPTION FACTOR"/>
    <property type="match status" value="1"/>
</dbReference>
<dbReference type="SUPFAM" id="SSF46689">
    <property type="entry name" value="Homeodomain-like"/>
    <property type="match status" value="1"/>
</dbReference>
<evidence type="ECO:0000256" key="2">
    <source>
        <dbReference type="ARBA" id="ARBA00023015"/>
    </source>
</evidence>
<sequence>MGRSPCCDKNGVKRGAWSAEEDEILSDYINKNGHGSWRTLPQNAGLLRCGKSCRLRWTNYLRPDIKRGPFSPEEESTIVGLQATLGNKWASIASQLPGRTDNEIKNYWNTHLRKRFPAPLPKQAALNKVEAWQASMDESSSMLLTNTPPPPPSSPVHQNFAKDHYLELWYSDVGESFRNIKVKCESSNSQVSSFSKLGSGSVDDTLATMTATLTTATTNLVDSTNMMAGPKPGLDGMVSSSDSINSNEFTNYSDTALKQLLAMPGGNSVMEFLDDDVVFTNFPDFRCD</sequence>
<evidence type="ECO:0000256" key="4">
    <source>
        <dbReference type="ARBA" id="ARBA00023163"/>
    </source>
</evidence>
<keyword evidence="4" id="KW-0804">Transcription</keyword>
<dbReference type="FunFam" id="1.10.10.60:FF:000121">
    <property type="entry name" value="Myb transcription factor"/>
    <property type="match status" value="1"/>
</dbReference>
<keyword evidence="2" id="KW-0805">Transcription regulation</keyword>
<protein>
    <submittedName>
        <fullName evidence="8">Uncharacterized protein</fullName>
    </submittedName>
</protein>
<dbReference type="Gene3D" id="1.10.10.60">
    <property type="entry name" value="Homeodomain-like"/>
    <property type="match status" value="2"/>
</dbReference>
<dbReference type="InterPro" id="IPR017930">
    <property type="entry name" value="Myb_dom"/>
</dbReference>
<evidence type="ECO:0000259" key="6">
    <source>
        <dbReference type="PROSITE" id="PS50090"/>
    </source>
</evidence>
<dbReference type="PROSITE" id="PS50090">
    <property type="entry name" value="MYB_LIKE"/>
    <property type="match status" value="2"/>
</dbReference>
<feature type="domain" description="Myb-like" evidence="6">
    <location>
        <begin position="9"/>
        <end position="61"/>
    </location>
</feature>
<dbReference type="SMART" id="SM00717">
    <property type="entry name" value="SANT"/>
    <property type="match status" value="2"/>
</dbReference>
<dbReference type="InterPro" id="IPR015495">
    <property type="entry name" value="Myb_TF_plants"/>
</dbReference>
<dbReference type="PANTHER" id="PTHR10641:SF622">
    <property type="entry name" value="TRANSCRIPTION FACTOR MYB17"/>
    <property type="match status" value="1"/>
</dbReference>
<dbReference type="Pfam" id="PF00249">
    <property type="entry name" value="Myb_DNA-binding"/>
    <property type="match status" value="2"/>
</dbReference>
<dbReference type="GO" id="GO:0005634">
    <property type="term" value="C:nucleus"/>
    <property type="evidence" value="ECO:0007669"/>
    <property type="project" value="UniProtKB-SubCell"/>
</dbReference>
<evidence type="ECO:0000256" key="5">
    <source>
        <dbReference type="ARBA" id="ARBA00023242"/>
    </source>
</evidence>
<organism evidence="8">
    <name type="scientific">Linum usitatissimum</name>
    <name type="common">Flax</name>
    <name type="synonym">Linum humile</name>
    <dbReference type="NCBI Taxonomy" id="4006"/>
    <lineage>
        <taxon>Eukaryota</taxon>
        <taxon>Viridiplantae</taxon>
        <taxon>Streptophyta</taxon>
        <taxon>Embryophyta</taxon>
        <taxon>Tracheophyta</taxon>
        <taxon>Spermatophyta</taxon>
        <taxon>Magnoliopsida</taxon>
        <taxon>eudicotyledons</taxon>
        <taxon>Gunneridae</taxon>
        <taxon>Pentapetalae</taxon>
        <taxon>rosids</taxon>
        <taxon>fabids</taxon>
        <taxon>Malpighiales</taxon>
        <taxon>Linaceae</taxon>
        <taxon>Linum</taxon>
    </lineage>
</organism>
<feature type="domain" description="Myb-like" evidence="6">
    <location>
        <begin position="62"/>
        <end position="112"/>
    </location>
</feature>
<dbReference type="InterPro" id="IPR001005">
    <property type="entry name" value="SANT/Myb"/>
</dbReference>
<dbReference type="EMBL" id="JX174444">
    <property type="protein sequence ID" value="AFN53628.1"/>
    <property type="molecule type" value="Genomic_DNA"/>
</dbReference>
<keyword evidence="3" id="KW-0238">DNA-binding</keyword>
<accession>I6XNB8</accession>
<feature type="domain" description="HTH myb-type" evidence="7">
    <location>
        <begin position="62"/>
        <end position="116"/>
    </location>
</feature>
<keyword evidence="5" id="KW-0539">Nucleus</keyword>
<proteinExistence type="predicted"/>
<dbReference type="GO" id="GO:0003677">
    <property type="term" value="F:DNA binding"/>
    <property type="evidence" value="ECO:0007669"/>
    <property type="project" value="UniProtKB-KW"/>
</dbReference>
<evidence type="ECO:0000259" key="7">
    <source>
        <dbReference type="PROSITE" id="PS51294"/>
    </source>
</evidence>
<name>I6XNB8_LINUS</name>
<evidence type="ECO:0000256" key="1">
    <source>
        <dbReference type="ARBA" id="ARBA00004123"/>
    </source>
</evidence>
<dbReference type="InterPro" id="IPR009057">
    <property type="entry name" value="Homeodomain-like_sf"/>
</dbReference>
<dbReference type="CDD" id="cd00167">
    <property type="entry name" value="SANT"/>
    <property type="match status" value="2"/>
</dbReference>
<dbReference type="AlphaFoldDB" id="I6XNB8"/>
<evidence type="ECO:0000313" key="8">
    <source>
        <dbReference type="EMBL" id="AFN53628.1"/>
    </source>
</evidence>
<reference evidence="8" key="1">
    <citation type="journal article" date="2012" name="Plant J.">
        <title>The genome of flax (Linum usitatissimum) assembled de novo from short shotgun sequence reads.</title>
        <authorList>
            <person name="Wang Z."/>
            <person name="Hobson N."/>
            <person name="Galindo L."/>
            <person name="Zhu S."/>
            <person name="Shi D."/>
            <person name="McDill J."/>
            <person name="Yang L."/>
            <person name="Hawkins S."/>
            <person name="Neutelings G."/>
            <person name="Datla R."/>
            <person name="Lambert G."/>
            <person name="Galbraith D.W."/>
            <person name="Grassa C.J."/>
            <person name="Geraldes A."/>
            <person name="Cronk Q.C."/>
            <person name="Cullis C."/>
            <person name="Dash P.K."/>
            <person name="Kumar P.A."/>
            <person name="Cloutier S."/>
            <person name="Sharpe A.G."/>
            <person name="Wong G.K."/>
            <person name="Wang J."/>
            <person name="Deyholos M.K."/>
        </authorList>
    </citation>
    <scope>NUCLEOTIDE SEQUENCE</scope>
</reference>
<dbReference type="PROSITE" id="PS51294">
    <property type="entry name" value="HTH_MYB"/>
    <property type="match status" value="2"/>
</dbReference>
<feature type="domain" description="HTH myb-type" evidence="7">
    <location>
        <begin position="9"/>
        <end position="61"/>
    </location>
</feature>